<protein>
    <submittedName>
        <fullName evidence="1">Uncharacterized protein</fullName>
    </submittedName>
</protein>
<dbReference type="AlphaFoldDB" id="Q30SE3"/>
<reference evidence="1 2" key="1">
    <citation type="journal article" date="2008" name="Appl. Environ. Microbiol.">
        <title>Genome of the epsilonproteobacterial chemolithoautotroph Sulfurimonas denitrificans.</title>
        <authorList>
            <person name="Sievert S.M."/>
            <person name="Scott K.M."/>
            <person name="Klotz M.G."/>
            <person name="Chain P.S.G."/>
            <person name="Hauser L.J."/>
            <person name="Hemp J."/>
            <person name="Huegler M."/>
            <person name="Land M."/>
            <person name="Lapidus A."/>
            <person name="Larimer F.W."/>
            <person name="Lucas S."/>
            <person name="Malfatti S.A."/>
            <person name="Meyer F."/>
            <person name="Paulsen I.T."/>
            <person name="Ren Q."/>
            <person name="Simon J."/>
            <person name="Bailey K."/>
            <person name="Diaz E."/>
            <person name="Fitzpatrick K.A."/>
            <person name="Glover B."/>
            <person name="Gwatney N."/>
            <person name="Korajkic A."/>
            <person name="Long A."/>
            <person name="Mobberley J.M."/>
            <person name="Pantry S.N."/>
            <person name="Pazder G."/>
            <person name="Peterson S."/>
            <person name="Quintanilla J.D."/>
            <person name="Sprinkle R."/>
            <person name="Stephens J."/>
            <person name="Thomas P."/>
            <person name="Vaughn R."/>
            <person name="Weber M.J."/>
            <person name="Wooten L.L."/>
        </authorList>
    </citation>
    <scope>NUCLEOTIDE SEQUENCE [LARGE SCALE GENOMIC DNA]</scope>
    <source>
        <strain evidence="2">ATCC 33889 / DSM 1251</strain>
    </source>
</reference>
<accession>Q30SE3</accession>
<organism evidence="1 2">
    <name type="scientific">Sulfurimonas denitrificans (strain ATCC 33889 / DSM 1251)</name>
    <name type="common">Thiomicrospira denitrificans (strain ATCC 33889 / DSM 1251)</name>
    <dbReference type="NCBI Taxonomy" id="326298"/>
    <lineage>
        <taxon>Bacteria</taxon>
        <taxon>Pseudomonadati</taxon>
        <taxon>Campylobacterota</taxon>
        <taxon>Epsilonproteobacteria</taxon>
        <taxon>Campylobacterales</taxon>
        <taxon>Sulfurimonadaceae</taxon>
        <taxon>Sulfurimonas</taxon>
    </lineage>
</organism>
<name>Q30SE3_SULDN</name>
<sequence length="209" mass="24522">MSKFQKIKFDWKKDLIDKLETKEAIINDCLKEISESFFYEFAKDDVAKILRRTTNYKFIVEYSLFDELYPLATEDTREHIRKAVGIKSTFIHLDMDCLEIINKVISRIVNNFKNLFDKRYSGSVVVYQTNLLDNLVHFDDAFSILIAEEESKLEKKDEDEDEFLTAAFLKLKAKAIKKASKKLVKELIKRADELQGYRVCDTKSFVSMI</sequence>
<keyword evidence="2" id="KW-1185">Reference proteome</keyword>
<evidence type="ECO:0000313" key="2">
    <source>
        <dbReference type="Proteomes" id="UP000002714"/>
    </source>
</evidence>
<dbReference type="STRING" id="326298.Suden_0809"/>
<dbReference type="RefSeq" id="WP_011372441.1">
    <property type="nucleotide sequence ID" value="NC_007575.1"/>
</dbReference>
<dbReference type="KEGG" id="tdn:Suden_0809"/>
<gene>
    <name evidence="1" type="ordered locus">Suden_0809</name>
</gene>
<dbReference type="Proteomes" id="UP000002714">
    <property type="component" value="Chromosome"/>
</dbReference>
<dbReference type="EMBL" id="CP000153">
    <property type="protein sequence ID" value="ABB44088.1"/>
    <property type="molecule type" value="Genomic_DNA"/>
</dbReference>
<proteinExistence type="predicted"/>
<dbReference type="HOGENOM" id="CLU_1314838_0_0_7"/>
<evidence type="ECO:0000313" key="1">
    <source>
        <dbReference type="EMBL" id="ABB44088.1"/>
    </source>
</evidence>